<dbReference type="RefSeq" id="XP_025520855.1">
    <property type="nucleotide sequence ID" value="XM_025658973.1"/>
</dbReference>
<gene>
    <name evidence="2" type="ORF">BO85DRAFT_444268</name>
</gene>
<organism evidence="2 3">
    <name type="scientific">Aspergillus piperis CBS 112811</name>
    <dbReference type="NCBI Taxonomy" id="1448313"/>
    <lineage>
        <taxon>Eukaryota</taxon>
        <taxon>Fungi</taxon>
        <taxon>Dikarya</taxon>
        <taxon>Ascomycota</taxon>
        <taxon>Pezizomycotina</taxon>
        <taxon>Eurotiomycetes</taxon>
        <taxon>Eurotiomycetidae</taxon>
        <taxon>Eurotiales</taxon>
        <taxon>Aspergillaceae</taxon>
        <taxon>Aspergillus</taxon>
        <taxon>Aspergillus subgen. Circumdati</taxon>
    </lineage>
</organism>
<feature type="signal peptide" evidence="1">
    <location>
        <begin position="1"/>
        <end position="16"/>
    </location>
</feature>
<evidence type="ECO:0000256" key="1">
    <source>
        <dbReference type="SAM" id="SignalP"/>
    </source>
</evidence>
<reference evidence="2 3" key="1">
    <citation type="submission" date="2018-02" db="EMBL/GenBank/DDBJ databases">
        <title>The genomes of Aspergillus section Nigri reveals drivers in fungal speciation.</title>
        <authorList>
            <consortium name="DOE Joint Genome Institute"/>
            <person name="Vesth T.C."/>
            <person name="Nybo J."/>
            <person name="Theobald S."/>
            <person name="Brandl J."/>
            <person name="Frisvad J.C."/>
            <person name="Nielsen K.F."/>
            <person name="Lyhne E.K."/>
            <person name="Kogle M.E."/>
            <person name="Kuo A."/>
            <person name="Riley R."/>
            <person name="Clum A."/>
            <person name="Nolan M."/>
            <person name="Lipzen A."/>
            <person name="Salamov A."/>
            <person name="Henrissat B."/>
            <person name="Wiebenga A."/>
            <person name="De vries R.P."/>
            <person name="Grigoriev I.V."/>
            <person name="Mortensen U.H."/>
            <person name="Andersen M.R."/>
            <person name="Baker S.E."/>
        </authorList>
    </citation>
    <scope>NUCLEOTIDE SEQUENCE [LARGE SCALE GENOMIC DNA]</scope>
    <source>
        <strain evidence="2 3">CBS 112811</strain>
    </source>
</reference>
<evidence type="ECO:0000313" key="3">
    <source>
        <dbReference type="Proteomes" id="UP000249526"/>
    </source>
</evidence>
<dbReference type="AlphaFoldDB" id="A0A8G1VUK6"/>
<sequence length="119" mass="12643">MKILLPALATLFHVHAFPHSQNQIFASNTTWQISLYQNRQCTGEETSFSGNGTLSCHDSILNGGSLGYIAATMGSGSNCSVQVFNDTTCSQTIDVAGLGTCQTPVLQEDVLIRGISISC</sequence>
<proteinExistence type="predicted"/>
<keyword evidence="3" id="KW-1185">Reference proteome</keyword>
<evidence type="ECO:0000313" key="2">
    <source>
        <dbReference type="EMBL" id="RAH62933.1"/>
    </source>
</evidence>
<name>A0A8G1VUK6_9EURO</name>
<dbReference type="GeneID" id="37162375"/>
<feature type="chain" id="PRO_5034883976" evidence="1">
    <location>
        <begin position="17"/>
        <end position="119"/>
    </location>
</feature>
<protein>
    <submittedName>
        <fullName evidence="2">Uncharacterized protein</fullName>
    </submittedName>
</protein>
<keyword evidence="1" id="KW-0732">Signal</keyword>
<dbReference type="EMBL" id="KZ825054">
    <property type="protein sequence ID" value="RAH62933.1"/>
    <property type="molecule type" value="Genomic_DNA"/>
</dbReference>
<accession>A0A8G1VUK6</accession>
<dbReference type="Proteomes" id="UP000249526">
    <property type="component" value="Unassembled WGS sequence"/>
</dbReference>